<reference evidence="3" key="1">
    <citation type="submission" date="2016-06" db="UniProtKB">
        <authorList>
            <consortium name="WormBaseParasite"/>
        </authorList>
    </citation>
    <scope>IDENTIFICATION</scope>
</reference>
<gene>
    <name evidence="1" type="ORF">SCUD_LOCUS16386</name>
</gene>
<protein>
    <submittedName>
        <fullName evidence="3">CST complex subunit CTC1</fullName>
    </submittedName>
</protein>
<evidence type="ECO:0000313" key="2">
    <source>
        <dbReference type="Proteomes" id="UP000279833"/>
    </source>
</evidence>
<name>A0A183KMW1_9TREM</name>
<keyword evidence="2" id="KW-1185">Reference proteome</keyword>
<organism evidence="3">
    <name type="scientific">Schistosoma curassoni</name>
    <dbReference type="NCBI Taxonomy" id="6186"/>
    <lineage>
        <taxon>Eukaryota</taxon>
        <taxon>Metazoa</taxon>
        <taxon>Spiralia</taxon>
        <taxon>Lophotrochozoa</taxon>
        <taxon>Platyhelminthes</taxon>
        <taxon>Trematoda</taxon>
        <taxon>Digenea</taxon>
        <taxon>Strigeidida</taxon>
        <taxon>Schistosomatoidea</taxon>
        <taxon>Schistosomatidae</taxon>
        <taxon>Schistosoma</taxon>
    </lineage>
</organism>
<dbReference type="WBParaSite" id="SCUD_0001638901-mRNA-1">
    <property type="protein sequence ID" value="SCUD_0001638901-mRNA-1"/>
    <property type="gene ID" value="SCUD_0001638901"/>
</dbReference>
<sequence length="363" mass="42483">MQTVVLSSMCSSTVRMLSLLGENIRGLLVFDHRCLGFIDPVFWDYRVNNVWFRNGLLGKIGKSFEYVIWISSIYSCIYIRIVEMSINKENTTLDYNETSISLKGNTNEIVLLSDLCLDFPKECNIYDEWNHLFLYIEWINYFNAKVSLVINGWFESIGDLILINKEFADSHINCQHQFMPPVLRFGHVIDVYSSLECRRNTFDLGNLLLFTGLPSCVQKLSSSSSDYVFKCKKKSSKQHHEQMSQQSDYQNENYFNNSIKAIALSLSLLGPLFNGYFDSIESSAYYRNSADCILHAFIRRYALKDSTLKSNHYHPYHHDYDYISQLLIRAHSLIHSEFWLRFLKTYCSVSYFFKFSKLFSDFD</sequence>
<evidence type="ECO:0000313" key="1">
    <source>
        <dbReference type="EMBL" id="VDP61478.1"/>
    </source>
</evidence>
<dbReference type="EMBL" id="UZAK01038607">
    <property type="protein sequence ID" value="VDP61478.1"/>
    <property type="molecule type" value="Genomic_DNA"/>
</dbReference>
<reference evidence="1 2" key="2">
    <citation type="submission" date="2018-11" db="EMBL/GenBank/DDBJ databases">
        <authorList>
            <consortium name="Pathogen Informatics"/>
        </authorList>
    </citation>
    <scope>NUCLEOTIDE SEQUENCE [LARGE SCALE GENOMIC DNA]</scope>
    <source>
        <strain evidence="1">Dakar</strain>
        <strain evidence="2">Dakar, Senegal</strain>
    </source>
</reference>
<evidence type="ECO:0000313" key="3">
    <source>
        <dbReference type="WBParaSite" id="SCUD_0001638901-mRNA-1"/>
    </source>
</evidence>
<dbReference type="Proteomes" id="UP000279833">
    <property type="component" value="Unassembled WGS sequence"/>
</dbReference>
<dbReference type="AlphaFoldDB" id="A0A183KMW1"/>
<accession>A0A183KMW1</accession>
<proteinExistence type="predicted"/>